<feature type="region of interest" description="Disordered" evidence="8">
    <location>
        <begin position="1"/>
        <end position="44"/>
    </location>
</feature>
<sequence>MPPGSNDFAAPTSEQTHSKISQSLSRLDQASTEAGMPAARQDAASADSVVISGKKLTLSELIDIAERHNPQTHLSWEQARQNALAVGISESALAPQITATLLAGGRRTVTSMPNFLTPRGYMAANAMAAFPEIQLSYLLFDFGHTRATIDSAKALSIASNFDFTQTHQKLFMDVINAYYNHEASIADYEAAEESVRNTRLLQVSAESRYAHGEATVVDVTLARSNAATAVFQQDQKRSAEHSARYALLQAMGLPPDVNLSVASSRDTHLPQQIPGDVTRLMRASLERRPDILSDLYKMDAATAATRAAQRAMLPKLEFNANVQAYIGEQKVYGYTQTAPASRVAQPNGTVAVQLSWPLFQGGLLQNQLRQAQSREQAQRATLDKDVLAAEQQVANARDALATSLSSVHSAAVARDAALSAFKAASASYAAGVGNLTNANQAQAQLSQATSAYAVSHAQALMNAAALAFATGVLTSAARMESFGDGNN</sequence>
<evidence type="ECO:0000256" key="4">
    <source>
        <dbReference type="ARBA" id="ARBA00022692"/>
    </source>
</evidence>
<keyword evidence="6 7" id="KW-0998">Cell outer membrane</keyword>
<comment type="similarity">
    <text evidence="1 7">Belongs to the outer membrane factor (OMF) (TC 1.B.17) family.</text>
</comment>
<evidence type="ECO:0000256" key="7">
    <source>
        <dbReference type="PIRNR" id="PIRNR001892"/>
    </source>
</evidence>
<evidence type="ECO:0000313" key="10">
    <source>
        <dbReference type="Proteomes" id="UP001156708"/>
    </source>
</evidence>
<dbReference type="GO" id="GO:0009279">
    <property type="term" value="C:cell outer membrane"/>
    <property type="evidence" value="ECO:0007669"/>
    <property type="project" value="UniProtKB-SubCell"/>
</dbReference>
<dbReference type="PIRSF" id="PIRSF001892">
    <property type="entry name" value="CyaE"/>
    <property type="match status" value="1"/>
</dbReference>
<dbReference type="InterPro" id="IPR028351">
    <property type="entry name" value="CyaE"/>
</dbReference>
<evidence type="ECO:0000313" key="9">
    <source>
        <dbReference type="EMBL" id="GLQ85817.1"/>
    </source>
</evidence>
<dbReference type="SUPFAM" id="SSF56954">
    <property type="entry name" value="Outer membrane efflux proteins (OEP)"/>
    <property type="match status" value="1"/>
</dbReference>
<name>A0AA37SHI4_9PROT</name>
<dbReference type="Proteomes" id="UP001156708">
    <property type="component" value="Unassembled WGS sequence"/>
</dbReference>
<evidence type="ECO:0000256" key="5">
    <source>
        <dbReference type="ARBA" id="ARBA00023136"/>
    </source>
</evidence>
<dbReference type="Gene3D" id="1.20.1600.10">
    <property type="entry name" value="Outer membrane efflux proteins (OEP)"/>
    <property type="match status" value="1"/>
</dbReference>
<protein>
    <recommendedName>
        <fullName evidence="7">Protein CyaE</fullName>
    </recommendedName>
</protein>
<evidence type="ECO:0000256" key="3">
    <source>
        <dbReference type="ARBA" id="ARBA00022452"/>
    </source>
</evidence>
<evidence type="ECO:0000256" key="8">
    <source>
        <dbReference type="SAM" id="MobiDB-lite"/>
    </source>
</evidence>
<dbReference type="PANTHER" id="PTHR30026:SF20">
    <property type="entry name" value="OUTER MEMBRANE PROTEIN TOLC"/>
    <property type="match status" value="1"/>
</dbReference>
<dbReference type="InterPro" id="IPR003423">
    <property type="entry name" value="OMP_efflux"/>
</dbReference>
<keyword evidence="10" id="KW-1185">Reference proteome</keyword>
<proteinExistence type="inferred from homology"/>
<reference evidence="10" key="1">
    <citation type="journal article" date="2019" name="Int. J. Syst. Evol. Microbiol.">
        <title>The Global Catalogue of Microorganisms (GCM) 10K type strain sequencing project: providing services to taxonomists for standard genome sequencing and annotation.</title>
        <authorList>
            <consortium name="The Broad Institute Genomics Platform"/>
            <consortium name="The Broad Institute Genome Sequencing Center for Infectious Disease"/>
            <person name="Wu L."/>
            <person name="Ma J."/>
        </authorList>
    </citation>
    <scope>NUCLEOTIDE SEQUENCE [LARGE SCALE GENOMIC DNA]</scope>
    <source>
        <strain evidence="10">NBRC 12467</strain>
    </source>
</reference>
<dbReference type="PANTHER" id="PTHR30026">
    <property type="entry name" value="OUTER MEMBRANE PROTEIN TOLC"/>
    <property type="match status" value="1"/>
</dbReference>
<keyword evidence="3" id="KW-1134">Transmembrane beta strand</keyword>
<dbReference type="InterPro" id="IPR051906">
    <property type="entry name" value="TolC-like"/>
</dbReference>
<keyword evidence="7" id="KW-0204">Cytolysis</keyword>
<dbReference type="GO" id="GO:0015288">
    <property type="term" value="F:porin activity"/>
    <property type="evidence" value="ECO:0007669"/>
    <property type="project" value="TreeGrafter"/>
</dbReference>
<evidence type="ECO:0000256" key="1">
    <source>
        <dbReference type="ARBA" id="ARBA00007613"/>
    </source>
</evidence>
<dbReference type="GO" id="GO:0031640">
    <property type="term" value="P:killing of cells of another organism"/>
    <property type="evidence" value="ECO:0007669"/>
    <property type="project" value="UniProtKB-KW"/>
</dbReference>
<keyword evidence="5 7" id="KW-0472">Membrane</keyword>
<evidence type="ECO:0000256" key="2">
    <source>
        <dbReference type="ARBA" id="ARBA00022448"/>
    </source>
</evidence>
<keyword evidence="4" id="KW-0812">Transmembrane</keyword>
<dbReference type="EMBL" id="BSNZ01000028">
    <property type="protein sequence ID" value="GLQ85817.1"/>
    <property type="molecule type" value="Genomic_DNA"/>
</dbReference>
<gene>
    <name evidence="9" type="ORF">GCM10007872_27270</name>
</gene>
<evidence type="ECO:0000256" key="6">
    <source>
        <dbReference type="ARBA" id="ARBA00023237"/>
    </source>
</evidence>
<comment type="caution">
    <text evidence="9">The sequence shown here is derived from an EMBL/GenBank/DDBJ whole genome shotgun (WGS) entry which is preliminary data.</text>
</comment>
<comment type="function">
    <text evidence="7">CyaE is necessary for transport of calmodulin-sensitive adenylate cyclase-hemolysin (cyclolysin).</text>
</comment>
<feature type="compositionally biased region" description="Polar residues" evidence="8">
    <location>
        <begin position="12"/>
        <end position="32"/>
    </location>
</feature>
<dbReference type="AlphaFoldDB" id="A0AA37SHI4"/>
<dbReference type="GO" id="GO:0015562">
    <property type="term" value="F:efflux transmembrane transporter activity"/>
    <property type="evidence" value="ECO:0007669"/>
    <property type="project" value="InterPro"/>
</dbReference>
<keyword evidence="7" id="KW-0354">Hemolysis</keyword>
<dbReference type="Pfam" id="PF02321">
    <property type="entry name" value="OEP"/>
    <property type="match status" value="2"/>
</dbReference>
<comment type="subcellular location">
    <subcellularLocation>
        <location evidence="7">Cell outer membrane</location>
        <topology evidence="7">Peripheral membrane protein</topology>
    </subcellularLocation>
</comment>
<organism evidence="9 10">
    <name type="scientific">Gluconobacter sphaericus NBRC 12467</name>
    <dbReference type="NCBI Taxonomy" id="1307951"/>
    <lineage>
        <taxon>Bacteria</taxon>
        <taxon>Pseudomonadati</taxon>
        <taxon>Pseudomonadota</taxon>
        <taxon>Alphaproteobacteria</taxon>
        <taxon>Acetobacterales</taxon>
        <taxon>Acetobacteraceae</taxon>
        <taxon>Gluconobacter</taxon>
    </lineage>
</organism>
<dbReference type="GO" id="GO:1990281">
    <property type="term" value="C:efflux pump complex"/>
    <property type="evidence" value="ECO:0007669"/>
    <property type="project" value="TreeGrafter"/>
</dbReference>
<accession>A0AA37SHI4</accession>
<keyword evidence="2 7" id="KW-0813">Transport</keyword>